<feature type="domain" description="Glycosyl transferase family 1" evidence="1">
    <location>
        <begin position="199"/>
        <end position="347"/>
    </location>
</feature>
<dbReference type="GO" id="GO:0016757">
    <property type="term" value="F:glycosyltransferase activity"/>
    <property type="evidence" value="ECO:0007669"/>
    <property type="project" value="InterPro"/>
</dbReference>
<dbReference type="InterPro" id="IPR001296">
    <property type="entry name" value="Glyco_trans_1"/>
</dbReference>
<dbReference type="SUPFAM" id="SSF53756">
    <property type="entry name" value="UDP-Glycosyltransferase/glycogen phosphorylase"/>
    <property type="match status" value="1"/>
</dbReference>
<keyword evidence="2" id="KW-0808">Transferase</keyword>
<keyword evidence="5" id="KW-1185">Reference proteome</keyword>
<organism evidence="2 4">
    <name type="scientific">Archangium gephyra</name>
    <dbReference type="NCBI Taxonomy" id="48"/>
    <lineage>
        <taxon>Bacteria</taxon>
        <taxon>Pseudomonadati</taxon>
        <taxon>Myxococcota</taxon>
        <taxon>Myxococcia</taxon>
        <taxon>Myxococcales</taxon>
        <taxon>Cystobacterineae</taxon>
        <taxon>Archangiaceae</taxon>
        <taxon>Archangium</taxon>
    </lineage>
</organism>
<accession>A0AAC8TD86</accession>
<dbReference type="Proteomes" id="UP000256345">
    <property type="component" value="Unassembled WGS sequence"/>
</dbReference>
<evidence type="ECO:0000313" key="5">
    <source>
        <dbReference type="Proteomes" id="UP000256345"/>
    </source>
</evidence>
<dbReference type="CDD" id="cd03801">
    <property type="entry name" value="GT4_PimA-like"/>
    <property type="match status" value="1"/>
</dbReference>
<dbReference type="KEGG" id="age:AA314_03321"/>
<reference evidence="3 5" key="2">
    <citation type="submission" date="2018-08" db="EMBL/GenBank/DDBJ databases">
        <title>Genomic Encyclopedia of Archaeal and Bacterial Type Strains, Phase II (KMG-II): from individual species to whole genera.</title>
        <authorList>
            <person name="Goeker M."/>
        </authorList>
    </citation>
    <scope>NUCLEOTIDE SEQUENCE [LARGE SCALE GENOMIC DNA]</scope>
    <source>
        <strain evidence="3 5">DSM 2261</strain>
    </source>
</reference>
<name>A0AAC8TD86_9BACT</name>
<dbReference type="Gene3D" id="3.40.50.2000">
    <property type="entry name" value="Glycogen Phosphorylase B"/>
    <property type="match status" value="1"/>
</dbReference>
<dbReference type="AlphaFoldDB" id="A0AAC8TD86"/>
<dbReference type="RefSeq" id="WP_053066441.1">
    <property type="nucleotide sequence ID" value="NZ_CP011509.1"/>
</dbReference>
<evidence type="ECO:0000259" key="1">
    <source>
        <dbReference type="Pfam" id="PF00534"/>
    </source>
</evidence>
<dbReference type="Pfam" id="PF00534">
    <property type="entry name" value="Glycos_transf_1"/>
    <property type="match status" value="1"/>
</dbReference>
<sequence>MESPLRIALPFEPRQHLASENPSGFHIVNAEFLHALARHGRSGELLLLAARANAAPPGLGGEGALKQTRVLDILELVRQPQPPPVDLLHDLSCQVDRALTVRGHWNGPAFPLTFVSHGLVLQLSLRALAYPLLLGGIQPFDSLICISHGIKRGLERLLDSAAESFARVAGADAPRLRYRGRLDVIHWAVDSERFGSVARSEARAALGIPQDAFVLLSIGRISPFSKGDLLPLLGLFRDLRASNPERKLRLVIAGSVDVQSYNTVLQGHARSLGVTEHVQWLGGVEPSRRHLVHAAADVFVSLNDATGEGFGLTPLEALASGVPQVVSDWDGMREMLVHGETGFLVPTVWANCDDELILHGLVGGQTHRDLWTAQSIATDMTAMRRSLQALIDSPELRARMGEASRLRAARLFSWKEIIRQYEELWQELAGLARAAPPARAQMLPEAIHGVLGHYAAEQLEPSTPLKLTEAGSRLLTQGEFVPLYGQPPPVEPERVVALLGALSARNGGPCTLATLEQDTLATWGSGHTWFLRHVLWLLKFGLLEVERPLPGVG</sequence>
<protein>
    <submittedName>
        <fullName evidence="3">Glycosyl transferase family 1</fullName>
    </submittedName>
    <submittedName>
        <fullName evidence="2">Glycosyl transferase, group 1</fullName>
    </submittedName>
</protein>
<evidence type="ECO:0000313" key="4">
    <source>
        <dbReference type="Proteomes" id="UP000035579"/>
    </source>
</evidence>
<proteinExistence type="predicted"/>
<dbReference type="PANTHER" id="PTHR12526:SF637">
    <property type="entry name" value="GLYCOSYLTRANSFERASE EPSF-RELATED"/>
    <property type="match status" value="1"/>
</dbReference>
<evidence type="ECO:0000313" key="3">
    <source>
        <dbReference type="EMBL" id="REG34508.1"/>
    </source>
</evidence>
<gene>
    <name evidence="2" type="ORF">AA314_03321</name>
    <name evidence="3" type="ORF">ATI61_103408</name>
</gene>
<dbReference type="EMBL" id="QUMU01000003">
    <property type="protein sequence ID" value="REG34508.1"/>
    <property type="molecule type" value="Genomic_DNA"/>
</dbReference>
<evidence type="ECO:0000313" key="2">
    <source>
        <dbReference type="EMBL" id="AKJ01695.1"/>
    </source>
</evidence>
<dbReference type="EMBL" id="CP011509">
    <property type="protein sequence ID" value="AKJ01695.1"/>
    <property type="molecule type" value="Genomic_DNA"/>
</dbReference>
<dbReference type="Proteomes" id="UP000035579">
    <property type="component" value="Chromosome"/>
</dbReference>
<dbReference type="PANTHER" id="PTHR12526">
    <property type="entry name" value="GLYCOSYLTRANSFERASE"/>
    <property type="match status" value="1"/>
</dbReference>
<reference evidence="2 4" key="1">
    <citation type="submission" date="2015-05" db="EMBL/GenBank/DDBJ databases">
        <title>Genome assembly of Archangium gephyra DSM 2261.</title>
        <authorList>
            <person name="Sharma G."/>
            <person name="Subramanian S."/>
        </authorList>
    </citation>
    <scope>NUCLEOTIDE SEQUENCE [LARGE SCALE GENOMIC DNA]</scope>
    <source>
        <strain evidence="2 4">DSM 2261</strain>
    </source>
</reference>